<name>A0A6J2KPA4_BOMMA</name>
<dbReference type="Proteomes" id="UP000504629">
    <property type="component" value="Unplaced"/>
</dbReference>
<dbReference type="GO" id="GO:0005524">
    <property type="term" value="F:ATP binding"/>
    <property type="evidence" value="ECO:0007669"/>
    <property type="project" value="UniProtKB-KW"/>
</dbReference>
<dbReference type="AlphaFoldDB" id="A0A6J2KPA4"/>
<evidence type="ECO:0000256" key="12">
    <source>
        <dbReference type="ARBA" id="ARBA00034532"/>
    </source>
</evidence>
<dbReference type="GO" id="GO:0016887">
    <property type="term" value="F:ATP hydrolysis activity"/>
    <property type="evidence" value="ECO:0007669"/>
    <property type="project" value="InterPro"/>
</dbReference>
<evidence type="ECO:0000256" key="5">
    <source>
        <dbReference type="ARBA" id="ARBA00022741"/>
    </source>
</evidence>
<evidence type="ECO:0000256" key="4">
    <source>
        <dbReference type="ARBA" id="ARBA00022593"/>
    </source>
</evidence>
<dbReference type="SMART" id="SM00382">
    <property type="entry name" value="AAA"/>
    <property type="match status" value="2"/>
</dbReference>
<dbReference type="Pfam" id="PF09262">
    <property type="entry name" value="PEX-1N"/>
    <property type="match status" value="1"/>
</dbReference>
<dbReference type="GO" id="GO:0016558">
    <property type="term" value="P:protein import into peroxisome matrix"/>
    <property type="evidence" value="ECO:0007669"/>
    <property type="project" value="TreeGrafter"/>
</dbReference>
<dbReference type="InterPro" id="IPR003593">
    <property type="entry name" value="AAA+_ATPase"/>
</dbReference>
<keyword evidence="3" id="KW-0813">Transport</keyword>
<evidence type="ECO:0000256" key="9">
    <source>
        <dbReference type="ARBA" id="ARBA00023054"/>
    </source>
</evidence>
<evidence type="ECO:0000256" key="11">
    <source>
        <dbReference type="ARBA" id="ARBA00032509"/>
    </source>
</evidence>
<evidence type="ECO:0000256" key="1">
    <source>
        <dbReference type="ARBA" id="ARBA00004370"/>
    </source>
</evidence>
<dbReference type="Pfam" id="PF17862">
    <property type="entry name" value="AAA_lid_3"/>
    <property type="match status" value="1"/>
</dbReference>
<keyword evidence="7" id="KW-0067">ATP-binding</keyword>
<dbReference type="PANTHER" id="PTHR23077:SF12">
    <property type="entry name" value="PEROXISOMAL ATPASE PEX1"/>
    <property type="match status" value="1"/>
</dbReference>
<evidence type="ECO:0000256" key="8">
    <source>
        <dbReference type="ARBA" id="ARBA00022927"/>
    </source>
</evidence>
<comment type="subcellular location">
    <subcellularLocation>
        <location evidence="1">Membrane</location>
    </subcellularLocation>
</comment>
<evidence type="ECO:0000256" key="10">
    <source>
        <dbReference type="ARBA" id="ARBA00023136"/>
    </source>
</evidence>
<evidence type="ECO:0000256" key="13">
    <source>
        <dbReference type="ARBA" id="ARBA00048778"/>
    </source>
</evidence>
<protein>
    <recommendedName>
        <fullName evidence="12">Peroxisomal ATPase PEX1</fullName>
    </recommendedName>
    <alternativeName>
        <fullName evidence="11">Peroxin-1</fullName>
    </alternativeName>
</protein>
<dbReference type="InterPro" id="IPR027417">
    <property type="entry name" value="P-loop_NTPase"/>
</dbReference>
<dbReference type="Gene3D" id="1.10.8.60">
    <property type="match status" value="1"/>
</dbReference>
<dbReference type="CDD" id="cd00009">
    <property type="entry name" value="AAA"/>
    <property type="match status" value="1"/>
</dbReference>
<evidence type="ECO:0000313" key="16">
    <source>
        <dbReference type="RefSeq" id="XP_028043980.1"/>
    </source>
</evidence>
<dbReference type="Gene3D" id="3.10.330.10">
    <property type="match status" value="1"/>
</dbReference>
<accession>A0A6J2KPA4</accession>
<dbReference type="InterPro" id="IPR041569">
    <property type="entry name" value="AAA_lid_3"/>
</dbReference>
<keyword evidence="10" id="KW-0472">Membrane</keyword>
<dbReference type="RefSeq" id="XP_028043980.1">
    <property type="nucleotide sequence ID" value="XM_028188179.1"/>
</dbReference>
<evidence type="ECO:0000259" key="14">
    <source>
        <dbReference type="SMART" id="SM00382"/>
    </source>
</evidence>
<evidence type="ECO:0000256" key="3">
    <source>
        <dbReference type="ARBA" id="ARBA00022448"/>
    </source>
</evidence>
<gene>
    <name evidence="16" type="primary">LOC114253339</name>
</gene>
<keyword evidence="5" id="KW-0547">Nucleotide-binding</keyword>
<dbReference type="KEGG" id="bman:114253339"/>
<dbReference type="OrthoDB" id="8173462at2759"/>
<dbReference type="GO" id="GO:0005829">
    <property type="term" value="C:cytosol"/>
    <property type="evidence" value="ECO:0007669"/>
    <property type="project" value="TreeGrafter"/>
</dbReference>
<dbReference type="GO" id="GO:0005778">
    <property type="term" value="C:peroxisomal membrane"/>
    <property type="evidence" value="ECO:0007669"/>
    <property type="project" value="TreeGrafter"/>
</dbReference>
<feature type="domain" description="AAA+ ATPase" evidence="14">
    <location>
        <begin position="465"/>
        <end position="603"/>
    </location>
</feature>
<keyword evidence="8" id="KW-0653">Protein transport</keyword>
<evidence type="ECO:0000256" key="6">
    <source>
        <dbReference type="ARBA" id="ARBA00022801"/>
    </source>
</evidence>
<dbReference type="Pfam" id="PF00004">
    <property type="entry name" value="AAA"/>
    <property type="match status" value="2"/>
</dbReference>
<comment type="catalytic activity">
    <reaction evidence="13">
        <text>ATP + H2O = ADP + phosphate + H(+)</text>
        <dbReference type="Rhea" id="RHEA:13065"/>
        <dbReference type="ChEBI" id="CHEBI:15377"/>
        <dbReference type="ChEBI" id="CHEBI:15378"/>
        <dbReference type="ChEBI" id="CHEBI:30616"/>
        <dbReference type="ChEBI" id="CHEBI:43474"/>
        <dbReference type="ChEBI" id="CHEBI:456216"/>
    </reaction>
    <physiologicalReaction direction="left-to-right" evidence="13">
        <dbReference type="Rhea" id="RHEA:13066"/>
    </physiologicalReaction>
</comment>
<reference evidence="16" key="1">
    <citation type="submission" date="2025-08" db="UniProtKB">
        <authorList>
            <consortium name="RefSeq"/>
        </authorList>
    </citation>
    <scope>IDENTIFICATION</scope>
    <source>
        <tissue evidence="16">Silk gland</tissue>
    </source>
</reference>
<dbReference type="InterPro" id="IPR003959">
    <property type="entry name" value="ATPase_AAA_core"/>
</dbReference>
<evidence type="ECO:0000256" key="2">
    <source>
        <dbReference type="ARBA" id="ARBA00006914"/>
    </source>
</evidence>
<organism evidence="15 16">
    <name type="scientific">Bombyx mandarina</name>
    <name type="common">Wild silk moth</name>
    <name type="synonym">Wild silkworm</name>
    <dbReference type="NCBI Taxonomy" id="7092"/>
    <lineage>
        <taxon>Eukaryota</taxon>
        <taxon>Metazoa</taxon>
        <taxon>Ecdysozoa</taxon>
        <taxon>Arthropoda</taxon>
        <taxon>Hexapoda</taxon>
        <taxon>Insecta</taxon>
        <taxon>Pterygota</taxon>
        <taxon>Neoptera</taxon>
        <taxon>Endopterygota</taxon>
        <taxon>Lepidoptera</taxon>
        <taxon>Glossata</taxon>
        <taxon>Ditrysia</taxon>
        <taxon>Bombycoidea</taxon>
        <taxon>Bombycidae</taxon>
        <taxon>Bombycinae</taxon>
        <taxon>Bombyx</taxon>
    </lineage>
</organism>
<evidence type="ECO:0000256" key="7">
    <source>
        <dbReference type="ARBA" id="ARBA00022840"/>
    </source>
</evidence>
<keyword evidence="15" id="KW-1185">Reference proteome</keyword>
<dbReference type="FunFam" id="3.40.50.300:FF:001025">
    <property type="entry name" value="ATPase family, AAA domain-containing 2B"/>
    <property type="match status" value="1"/>
</dbReference>
<dbReference type="GeneID" id="114253339"/>
<proteinExistence type="inferred from homology"/>
<dbReference type="InterPro" id="IPR029067">
    <property type="entry name" value="CDC48_domain_2-like_sf"/>
</dbReference>
<keyword evidence="6" id="KW-0378">Hydrolase</keyword>
<comment type="similarity">
    <text evidence="2">Belongs to the AAA ATPase family.</text>
</comment>
<dbReference type="InterPro" id="IPR015342">
    <property type="entry name" value="PEX1-N_C-lobe"/>
</dbReference>
<dbReference type="CTD" id="5189"/>
<dbReference type="Gene3D" id="3.40.50.300">
    <property type="entry name" value="P-loop containing nucleotide triphosphate hydrolases"/>
    <property type="match status" value="2"/>
</dbReference>
<evidence type="ECO:0000313" key="15">
    <source>
        <dbReference type="Proteomes" id="UP000504629"/>
    </source>
</evidence>
<dbReference type="SUPFAM" id="SSF52540">
    <property type="entry name" value="P-loop containing nucleoside triphosphate hydrolases"/>
    <property type="match status" value="2"/>
</dbReference>
<dbReference type="PANTHER" id="PTHR23077">
    <property type="entry name" value="AAA-FAMILY ATPASE"/>
    <property type="match status" value="1"/>
</dbReference>
<keyword evidence="9" id="KW-0175">Coiled coil</keyword>
<keyword evidence="4" id="KW-0962">Peroxisome biogenesis</keyword>
<feature type="domain" description="AAA+ ATPase" evidence="14">
    <location>
        <begin position="718"/>
        <end position="854"/>
    </location>
</feature>
<dbReference type="InterPro" id="IPR050168">
    <property type="entry name" value="AAA_ATPase_domain"/>
</dbReference>
<sequence>MLGGAKLKVVFTHEKTCFAYISPKYSSNNEQSQCLQVLYKDKHLFLWVVYSSGVAEGQIACNPVHSQLIGLDEGADVFVSPYGDVRVLDELYIDTDSPDDQELLEHNAELLQLRILDQLRYVAAHQKCVVWIFSSMPIVFTPKQTGLLVNQSRVVVKVDAFNSYQGFQTQPPAPNEPNGPFKNIGLINEEMLRPYLNSPKRLVLRSVPIDSDGKKNLIHPYTVFIHEDLIGECFKNLTVILSTMNSIPSILSETDEDDKENNNNAINDLCVEIVPIDGIIYRSLSREVYNRNIPTVLIPKSLNAIINIENGTRIIFNIIGDTVEQPVHIELVTYTEEKQTEVHVIDRFKKCVIENTHSGKRFLINNGIVKQNSQISDGYLRFNLKPDGLKYTLLDSESLRHFTTKATCLNDTDLVLPKRSASRMEYDFKNYCRTMKSMETLISKVLSHLYFEIHREATFKNASEIKSNVLITGSSGMGKTSLCHIIENELTVWSHTLHCRALRGRKDIPEILGKAILMCQEHSPAVLICDDVDAMVPPDMEGVSPQDIAYYQRLAVVIKHLLQTCAGVCVLMTSLSMKSLHPVLRQFNGKPLFTAHFDIPEVEQDERVELFKHLMNEKIRQQFEVADDDVITLAMDTASCTVRDIIDHFNKKIFKAVKMKKANPDIVKPRLVEETAKDTEKTTAFDIWGPVGGLDDVKRELTECIFWPVMYPALFPSQSCGILLYGPPGTGKSYIGSCLARLNNMHMITVKGPELLSKYIGQSEKAVRDVFDKADMKRPCILFFDEFDSLAPKRGHDSTGVTDRVVNQLLARMDGAEGGARGPVIAATSRPDLVDPALLRAGRLQRHIYCELPDRWGRHEVLQTLTKNLTVDQEVDLRELSERTEGYTPADLKSLLVTAQLTRLEKQLAHNDDTTLGSVVVQQEDIDGALEETKPSLSREQLLFYDMIYKRFRGETLTSEQKIMAGRFEKQRATLA</sequence>
<dbReference type="SUPFAM" id="SSF54585">
    <property type="entry name" value="Cdc48 domain 2-like"/>
    <property type="match status" value="1"/>
</dbReference>